<reference evidence="1 2" key="1">
    <citation type="submission" date="2018-08" db="EMBL/GenBank/DDBJ databases">
        <title>A genome reference for cultivated species of the human gut microbiota.</title>
        <authorList>
            <person name="Zou Y."/>
            <person name="Xue W."/>
            <person name="Luo G."/>
        </authorList>
    </citation>
    <scope>NUCLEOTIDE SEQUENCE [LARGE SCALE GENOMIC DNA]</scope>
    <source>
        <strain evidence="1 2">AM30-40</strain>
    </source>
</reference>
<dbReference type="RefSeq" id="WP_101602821.1">
    <property type="nucleotide sequence ID" value="NZ_JADNJS010000006.1"/>
</dbReference>
<dbReference type="EMBL" id="QSJM01000011">
    <property type="protein sequence ID" value="RHD82797.1"/>
    <property type="molecule type" value="Genomic_DNA"/>
</dbReference>
<accession>A0A414HEC1</accession>
<evidence type="ECO:0000313" key="1">
    <source>
        <dbReference type="EMBL" id="RHD82797.1"/>
    </source>
</evidence>
<protein>
    <submittedName>
        <fullName evidence="1">Uncharacterized protein</fullName>
    </submittedName>
</protein>
<dbReference type="AlphaFoldDB" id="A0A414HEC1"/>
<gene>
    <name evidence="1" type="ORF">DW783_05300</name>
</gene>
<dbReference type="Proteomes" id="UP000283429">
    <property type="component" value="Unassembled WGS sequence"/>
</dbReference>
<name>A0A414HEC1_PHOVU</name>
<proteinExistence type="predicted"/>
<sequence length="118" mass="13139">MKEKDINNLVMNKDVLVAHASDGMGCAYEKEVTSISVWINGKCRHCVNDESVSALLKEAKKSGKIQIYICGNKKMDGNIDAFGSTPLYTNGQFSVNELIYNGNAVWSRIKSKSNRYEL</sequence>
<organism evidence="1 2">
    <name type="scientific">Phocaeicola vulgatus</name>
    <name type="common">Bacteroides vulgatus</name>
    <dbReference type="NCBI Taxonomy" id="821"/>
    <lineage>
        <taxon>Bacteria</taxon>
        <taxon>Pseudomonadati</taxon>
        <taxon>Bacteroidota</taxon>
        <taxon>Bacteroidia</taxon>
        <taxon>Bacteroidales</taxon>
        <taxon>Bacteroidaceae</taxon>
        <taxon>Phocaeicola</taxon>
    </lineage>
</organism>
<comment type="caution">
    <text evidence="1">The sequence shown here is derived from an EMBL/GenBank/DDBJ whole genome shotgun (WGS) entry which is preliminary data.</text>
</comment>
<evidence type="ECO:0000313" key="2">
    <source>
        <dbReference type="Proteomes" id="UP000283429"/>
    </source>
</evidence>